<evidence type="ECO:0000313" key="1">
    <source>
        <dbReference type="EMBL" id="CRL17619.1"/>
    </source>
</evidence>
<sequence length="49" mass="5671">MLVPTPKWQETTWVNLGAKTPRIVNAKRMPILSWLDPWLVWRGGNVIEA</sequence>
<organism evidence="1 2">
    <name type="scientific">Penicillium camemberti (strain FM 013)</name>
    <dbReference type="NCBI Taxonomy" id="1429867"/>
    <lineage>
        <taxon>Eukaryota</taxon>
        <taxon>Fungi</taxon>
        <taxon>Dikarya</taxon>
        <taxon>Ascomycota</taxon>
        <taxon>Pezizomycotina</taxon>
        <taxon>Eurotiomycetes</taxon>
        <taxon>Eurotiomycetidae</taxon>
        <taxon>Eurotiales</taxon>
        <taxon>Aspergillaceae</taxon>
        <taxon>Penicillium</taxon>
    </lineage>
</organism>
<dbReference type="AlphaFoldDB" id="A0A0G4NUG3"/>
<name>A0A0G4NUG3_PENC3</name>
<dbReference type="EMBL" id="HG793134">
    <property type="protein sequence ID" value="CRL17619.1"/>
    <property type="molecule type" value="Genomic_DNA"/>
</dbReference>
<dbReference type="Proteomes" id="UP000053732">
    <property type="component" value="Unassembled WGS sequence"/>
</dbReference>
<gene>
    <name evidence="1" type="ORF">PCAMFM013_S001g000579</name>
</gene>
<proteinExistence type="predicted"/>
<keyword evidence="2" id="KW-1185">Reference proteome</keyword>
<protein>
    <submittedName>
        <fullName evidence="1">Str. FM013</fullName>
    </submittedName>
</protein>
<evidence type="ECO:0000313" key="2">
    <source>
        <dbReference type="Proteomes" id="UP000053732"/>
    </source>
</evidence>
<accession>A0A0G4NUG3</accession>
<reference evidence="1 2" key="1">
    <citation type="journal article" date="2014" name="Nat. Commun.">
        <title>Multiple recent horizontal transfers of a large genomic region in cheese making fungi.</title>
        <authorList>
            <person name="Cheeseman K."/>
            <person name="Ropars J."/>
            <person name="Renault P."/>
            <person name="Dupont J."/>
            <person name="Gouzy J."/>
            <person name="Branca A."/>
            <person name="Abraham A.L."/>
            <person name="Ceppi M."/>
            <person name="Conseiller E."/>
            <person name="Debuchy R."/>
            <person name="Malagnac F."/>
            <person name="Goarin A."/>
            <person name="Silar P."/>
            <person name="Lacoste S."/>
            <person name="Sallet E."/>
            <person name="Bensimon A."/>
            <person name="Giraud T."/>
            <person name="Brygoo Y."/>
        </authorList>
    </citation>
    <scope>NUCLEOTIDE SEQUENCE [LARGE SCALE GENOMIC DNA]</scope>
    <source>
        <strain evidence="2">FM 013</strain>
    </source>
</reference>